<protein>
    <submittedName>
        <fullName evidence="11">Cytochrome p450</fullName>
    </submittedName>
</protein>
<dbReference type="PROSITE" id="PS00086">
    <property type="entry name" value="CYTOCHROME_P450"/>
    <property type="match status" value="1"/>
</dbReference>
<dbReference type="CDD" id="cd20651">
    <property type="entry name" value="CYP15A1-like"/>
    <property type="match status" value="1"/>
</dbReference>
<dbReference type="PRINTS" id="PR00385">
    <property type="entry name" value="P450"/>
</dbReference>
<dbReference type="SUPFAM" id="SSF48264">
    <property type="entry name" value="Cytochrome P450"/>
    <property type="match status" value="1"/>
</dbReference>
<dbReference type="FunFam" id="1.10.630.10:FF:000036">
    <property type="entry name" value="CYtochrome P450 family"/>
    <property type="match status" value="1"/>
</dbReference>
<keyword evidence="10" id="KW-0472">Membrane</keyword>
<evidence type="ECO:0000256" key="9">
    <source>
        <dbReference type="RuleBase" id="RU000461"/>
    </source>
</evidence>
<name>C1K312_RETFL</name>
<evidence type="ECO:0000313" key="11">
    <source>
        <dbReference type="EMBL" id="ACN93794.1"/>
    </source>
</evidence>
<feature type="binding site" description="axial binding residue" evidence="8">
    <location>
        <position position="432"/>
    </location>
    <ligand>
        <name>heme</name>
        <dbReference type="ChEBI" id="CHEBI:30413"/>
    </ligand>
    <ligandPart>
        <name>Fe</name>
        <dbReference type="ChEBI" id="CHEBI:18248"/>
    </ligandPart>
</feature>
<dbReference type="GO" id="GO:0005506">
    <property type="term" value="F:iron ion binding"/>
    <property type="evidence" value="ECO:0007669"/>
    <property type="project" value="InterPro"/>
</dbReference>
<evidence type="ECO:0000256" key="6">
    <source>
        <dbReference type="ARBA" id="ARBA00023004"/>
    </source>
</evidence>
<sequence length="487" mass="55632">MFFSFVLWIIFFYVVYYWLTMKPKNFPPGPPHVPVFGSTFYLLRKHLHIPMAGEWLQKYGPVVGFVAASRKIIAICGPREVLEVLHRDEFQARPVFSFFHDRSFGKKLGVFFSDGPYWVEQPRFTLRHLRDFGFGKRSMEEFIMEEIEDTIKEITKTEIMQATGLFTIATLNVLWRMIAGARYARDDAEMLMLLEKLRLLFRSGSAGGGIGGAFPILTKIAPVFSGYALMMSTTSDLQEFFRKSIREHEKTMDENNARDLIDVYLREIKLQGNNPASTFTEEGLITICLDLFTAGGETMAMSLGFSLLYMLVHPNVQKAVQKELDAVVGRDRRPTLQDRASLHYTEAVLSELIRVSSVAPVTPPHRATQDTKLNGYFIPKDSMIMVNLYSLFQDQEHWGDPEVFRPERFLDADGNYVKDDWMIPFGAGKRVCIGEVLARNTVFLFFTSLLQAFWFSLPEGDPEPSLVPLPGFTIAPAPFRVKATKRF</sequence>
<keyword evidence="4 8" id="KW-0479">Metal-binding</keyword>
<dbReference type="Pfam" id="PF00067">
    <property type="entry name" value="p450"/>
    <property type="match status" value="1"/>
</dbReference>
<dbReference type="GO" id="GO:0020037">
    <property type="term" value="F:heme binding"/>
    <property type="evidence" value="ECO:0007669"/>
    <property type="project" value="InterPro"/>
</dbReference>
<keyword evidence="6 8" id="KW-0408">Iron</keyword>
<dbReference type="GO" id="GO:0016712">
    <property type="term" value="F:oxidoreductase activity, acting on paired donors, with incorporation or reduction of molecular oxygen, reduced flavin or flavoprotein as one donor, and incorporation of one atom of oxygen"/>
    <property type="evidence" value="ECO:0007669"/>
    <property type="project" value="TreeGrafter"/>
</dbReference>
<dbReference type="InterPro" id="IPR036396">
    <property type="entry name" value="Cyt_P450_sf"/>
</dbReference>
<gene>
    <name evidence="11" type="primary">CYP15F1</name>
</gene>
<reference evidence="11" key="1">
    <citation type="submission" date="2009-02" db="EMBL/GenBank/DDBJ databases">
        <title>Socio-environmental and semiochemical impacts on phenotypic plasticity and gene expression in a social insect, R. flavipes.</title>
        <authorList>
            <person name="Tarver M.R."/>
            <person name="Zhou X."/>
            <person name="Scharf M.E."/>
        </authorList>
    </citation>
    <scope>NUCLEOTIDE SEQUENCE</scope>
</reference>
<dbReference type="InterPro" id="IPR001128">
    <property type="entry name" value="Cyt_P450"/>
</dbReference>
<proteinExistence type="evidence at transcript level"/>
<dbReference type="PRINTS" id="PR00463">
    <property type="entry name" value="EP450I"/>
</dbReference>
<keyword evidence="7 9" id="KW-0503">Monooxygenase</keyword>
<dbReference type="GO" id="GO:0008395">
    <property type="term" value="F:steroid hydroxylase activity"/>
    <property type="evidence" value="ECO:0007669"/>
    <property type="project" value="TreeGrafter"/>
</dbReference>
<dbReference type="InterPro" id="IPR002401">
    <property type="entry name" value="Cyt_P450_E_grp-I"/>
</dbReference>
<dbReference type="Gene3D" id="1.10.630.10">
    <property type="entry name" value="Cytochrome P450"/>
    <property type="match status" value="1"/>
</dbReference>
<evidence type="ECO:0000256" key="4">
    <source>
        <dbReference type="ARBA" id="ARBA00022723"/>
    </source>
</evidence>
<evidence type="ECO:0000256" key="3">
    <source>
        <dbReference type="ARBA" id="ARBA00022617"/>
    </source>
</evidence>
<comment type="similarity">
    <text evidence="2 9">Belongs to the cytochrome P450 family.</text>
</comment>
<dbReference type="InterPro" id="IPR050182">
    <property type="entry name" value="Cytochrome_P450_fam2"/>
</dbReference>
<evidence type="ECO:0000256" key="5">
    <source>
        <dbReference type="ARBA" id="ARBA00023002"/>
    </source>
</evidence>
<keyword evidence="10" id="KW-0812">Transmembrane</keyword>
<keyword evidence="5 9" id="KW-0560">Oxidoreductase</keyword>
<dbReference type="EMBL" id="FJ792773">
    <property type="protein sequence ID" value="ACN93794.1"/>
    <property type="molecule type" value="mRNA"/>
</dbReference>
<keyword evidence="10" id="KW-1133">Transmembrane helix</keyword>
<organism evidence="11">
    <name type="scientific">Reticulitermes flavipes</name>
    <name type="common">Eastern subterranean termite</name>
    <dbReference type="NCBI Taxonomy" id="36989"/>
    <lineage>
        <taxon>Eukaryota</taxon>
        <taxon>Metazoa</taxon>
        <taxon>Ecdysozoa</taxon>
        <taxon>Arthropoda</taxon>
        <taxon>Hexapoda</taxon>
        <taxon>Insecta</taxon>
        <taxon>Pterygota</taxon>
        <taxon>Neoptera</taxon>
        <taxon>Polyneoptera</taxon>
        <taxon>Dictyoptera</taxon>
        <taxon>Blattodea</taxon>
        <taxon>Blattoidea</taxon>
        <taxon>Termitoidae</taxon>
        <taxon>Rhinotermitidae</taxon>
        <taxon>Reticulitermes</taxon>
        <taxon>Reticulitermes</taxon>
    </lineage>
</organism>
<dbReference type="InterPro" id="IPR017972">
    <property type="entry name" value="Cyt_P450_CS"/>
</dbReference>
<evidence type="ECO:0000256" key="1">
    <source>
        <dbReference type="ARBA" id="ARBA00001971"/>
    </source>
</evidence>
<dbReference type="PANTHER" id="PTHR24300:SF376">
    <property type="entry name" value="CYTOCHROME P450 15A1"/>
    <property type="match status" value="1"/>
</dbReference>
<dbReference type="GO" id="GO:0005737">
    <property type="term" value="C:cytoplasm"/>
    <property type="evidence" value="ECO:0007669"/>
    <property type="project" value="TreeGrafter"/>
</dbReference>
<comment type="cofactor">
    <cofactor evidence="1 8">
        <name>heme</name>
        <dbReference type="ChEBI" id="CHEBI:30413"/>
    </cofactor>
</comment>
<accession>C1K312</accession>
<dbReference type="AlphaFoldDB" id="C1K312"/>
<keyword evidence="3 8" id="KW-0349">Heme</keyword>
<evidence type="ECO:0000256" key="2">
    <source>
        <dbReference type="ARBA" id="ARBA00010617"/>
    </source>
</evidence>
<evidence type="ECO:0000256" key="10">
    <source>
        <dbReference type="SAM" id="Phobius"/>
    </source>
</evidence>
<dbReference type="GO" id="GO:0006082">
    <property type="term" value="P:organic acid metabolic process"/>
    <property type="evidence" value="ECO:0007669"/>
    <property type="project" value="TreeGrafter"/>
</dbReference>
<evidence type="ECO:0000256" key="8">
    <source>
        <dbReference type="PIRSR" id="PIRSR602401-1"/>
    </source>
</evidence>
<dbReference type="GO" id="GO:0006805">
    <property type="term" value="P:xenobiotic metabolic process"/>
    <property type="evidence" value="ECO:0007669"/>
    <property type="project" value="TreeGrafter"/>
</dbReference>
<evidence type="ECO:0000256" key="7">
    <source>
        <dbReference type="ARBA" id="ARBA00023033"/>
    </source>
</evidence>
<feature type="transmembrane region" description="Helical" evidence="10">
    <location>
        <begin position="5"/>
        <end position="21"/>
    </location>
</feature>
<dbReference type="PANTHER" id="PTHR24300">
    <property type="entry name" value="CYTOCHROME P450 508A4-RELATED"/>
    <property type="match status" value="1"/>
</dbReference>